<dbReference type="Proteomes" id="UP000189935">
    <property type="component" value="Chromosome I"/>
</dbReference>
<dbReference type="AlphaFoldDB" id="A0A1M6LGZ0"/>
<evidence type="ECO:0000313" key="2">
    <source>
        <dbReference type="Proteomes" id="UP000189935"/>
    </source>
</evidence>
<evidence type="ECO:0000313" key="1">
    <source>
        <dbReference type="EMBL" id="SHJ70439.1"/>
    </source>
</evidence>
<organism evidence="1 2">
    <name type="scientific">Bradyrhizobium lablabi</name>
    <dbReference type="NCBI Taxonomy" id="722472"/>
    <lineage>
        <taxon>Bacteria</taxon>
        <taxon>Pseudomonadati</taxon>
        <taxon>Pseudomonadota</taxon>
        <taxon>Alphaproteobacteria</taxon>
        <taxon>Hyphomicrobiales</taxon>
        <taxon>Nitrobacteraceae</taxon>
        <taxon>Bradyrhizobium</taxon>
    </lineage>
</organism>
<dbReference type="OrthoDB" id="8452171at2"/>
<dbReference type="EMBL" id="LT670844">
    <property type="protein sequence ID" value="SHJ70439.1"/>
    <property type="molecule type" value="Genomic_DNA"/>
</dbReference>
<dbReference type="RefSeq" id="WP_154071158.1">
    <property type="nucleotide sequence ID" value="NZ_LT670844.1"/>
</dbReference>
<gene>
    <name evidence="1" type="ORF">SAMN05444159_1273</name>
</gene>
<sequence>MGAIGITPVSVTIANGTSLSAAAPLGDSVLTGIAMPAAWDAAGLSFQVSADGGATWGEMQSISAVVSVTAALGQYIALDPAIWRGINMIKVRSGTAAAPVAQTADRVLTLVTKRMI</sequence>
<reference evidence="1 2" key="1">
    <citation type="submission" date="2016-11" db="EMBL/GenBank/DDBJ databases">
        <authorList>
            <person name="Jaros S."/>
            <person name="Januszkiewicz K."/>
            <person name="Wedrychowicz H."/>
        </authorList>
    </citation>
    <scope>NUCLEOTIDE SEQUENCE [LARGE SCALE GENOMIC DNA]</scope>
    <source>
        <strain evidence="1 2">GAS499</strain>
    </source>
</reference>
<name>A0A1M6LGZ0_9BRAD</name>
<accession>A0A1M6LGZ0</accession>
<proteinExistence type="predicted"/>
<protein>
    <submittedName>
        <fullName evidence="1">Uncharacterized protein</fullName>
    </submittedName>
</protein>